<feature type="compositionally biased region" description="Basic and acidic residues" evidence="1">
    <location>
        <begin position="155"/>
        <end position="170"/>
    </location>
</feature>
<feature type="compositionally biased region" description="Basic residues" evidence="1">
    <location>
        <begin position="141"/>
        <end position="154"/>
    </location>
</feature>
<evidence type="ECO:0000313" key="2">
    <source>
        <dbReference type="EMBL" id="CAK9073299.1"/>
    </source>
</evidence>
<evidence type="ECO:0000256" key="1">
    <source>
        <dbReference type="SAM" id="MobiDB-lite"/>
    </source>
</evidence>
<feature type="compositionally biased region" description="Basic and acidic residues" evidence="1">
    <location>
        <begin position="253"/>
        <end position="276"/>
    </location>
</feature>
<proteinExistence type="predicted"/>
<accession>A0ABP0PEG7</accession>
<feature type="compositionally biased region" description="Basic residues" evidence="1">
    <location>
        <begin position="197"/>
        <end position="207"/>
    </location>
</feature>
<evidence type="ECO:0000313" key="3">
    <source>
        <dbReference type="Proteomes" id="UP001642464"/>
    </source>
</evidence>
<organism evidence="2 3">
    <name type="scientific">Durusdinium trenchii</name>
    <dbReference type="NCBI Taxonomy" id="1381693"/>
    <lineage>
        <taxon>Eukaryota</taxon>
        <taxon>Sar</taxon>
        <taxon>Alveolata</taxon>
        <taxon>Dinophyceae</taxon>
        <taxon>Suessiales</taxon>
        <taxon>Symbiodiniaceae</taxon>
        <taxon>Durusdinium</taxon>
    </lineage>
</organism>
<dbReference type="Proteomes" id="UP001642464">
    <property type="component" value="Unassembled WGS sequence"/>
</dbReference>
<sequence length="389" mass="43551">VRTTGNDGVTIPDHEVVTRRAQFRCKKVNAEAKEKKKAAKKIEVEQKKAAKELKKAAKEDAKKKKGMNAAEKLDGRTKRGRKAKAGSQGSRVDEDHKEHEVAAAEGSQPLSKVAPPGRCKGLKRLRKMEAGVEAREAQVKEKKKRGMRKGKKAQLKMDPEEEKSKTKTTGEEVDEEKNETKEIEKTEKVEKESSKTAKGKKNEKKKGKNQEKAKKDNGKKSAKKTKQVSKAEEEDQAANGLSKPSQKRTAAKSRPEPKRKSSRVSRVDEAAPVDEHCKRQIKDILTECKRSHCTHPSWERHEKKAVELVPYWTRKACGIKVDRNLLSGDKAKGKGRAQIEYFSGVRQYEKLAKPDPLSDDIVSFSKILKASHNAAVSEWEGLMAECQEG</sequence>
<dbReference type="EMBL" id="CAXAMM010034736">
    <property type="protein sequence ID" value="CAK9073299.1"/>
    <property type="molecule type" value="Genomic_DNA"/>
</dbReference>
<reference evidence="2 3" key="1">
    <citation type="submission" date="2024-02" db="EMBL/GenBank/DDBJ databases">
        <authorList>
            <person name="Chen Y."/>
            <person name="Shah S."/>
            <person name="Dougan E. K."/>
            <person name="Thang M."/>
            <person name="Chan C."/>
        </authorList>
    </citation>
    <scope>NUCLEOTIDE SEQUENCE [LARGE SCALE GENOMIC DNA]</scope>
</reference>
<feature type="region of interest" description="Disordered" evidence="1">
    <location>
        <begin position="54"/>
        <end position="276"/>
    </location>
</feature>
<feature type="compositionally biased region" description="Basic and acidic residues" evidence="1">
    <location>
        <begin position="127"/>
        <end position="140"/>
    </location>
</feature>
<gene>
    <name evidence="2" type="ORF">SCF082_LOCUS35914</name>
</gene>
<keyword evidence="3" id="KW-1185">Reference proteome</keyword>
<feature type="non-terminal residue" evidence="2">
    <location>
        <position position="1"/>
    </location>
</feature>
<protein>
    <submittedName>
        <fullName evidence="2">Uncharacterized protein</fullName>
    </submittedName>
</protein>
<feature type="compositionally biased region" description="Basic and acidic residues" evidence="1">
    <location>
        <begin position="91"/>
        <end position="102"/>
    </location>
</feature>
<comment type="caution">
    <text evidence="2">The sequence shown here is derived from an EMBL/GenBank/DDBJ whole genome shotgun (WGS) entry which is preliminary data.</text>
</comment>
<name>A0ABP0PEG7_9DINO</name>
<feature type="compositionally biased region" description="Basic and acidic residues" evidence="1">
    <location>
        <begin position="208"/>
        <end position="219"/>
    </location>
</feature>
<feature type="compositionally biased region" description="Basic and acidic residues" evidence="1">
    <location>
        <begin position="178"/>
        <end position="195"/>
    </location>
</feature>